<dbReference type="Proteomes" id="UP000008204">
    <property type="component" value="Chromosome"/>
</dbReference>
<protein>
    <recommendedName>
        <fullName evidence="2">DUF4168 domain-containing protein</fullName>
    </recommendedName>
</protein>
<dbReference type="RefSeq" id="WP_012595676.1">
    <property type="nucleotide sequence ID" value="NC_011726.1"/>
</dbReference>
<keyword evidence="1" id="KW-0175">Coiled coil</keyword>
<evidence type="ECO:0000313" key="3">
    <source>
        <dbReference type="EMBL" id="ACK66409.1"/>
    </source>
</evidence>
<dbReference type="HOGENOM" id="CLU_132544_1_0_3"/>
<proteinExistence type="predicted"/>
<dbReference type="KEGG" id="cyp:PCC8801_2398"/>
<name>B7K2L6_RIPO1</name>
<reference evidence="4" key="1">
    <citation type="journal article" date="2011" name="MBio">
        <title>Novel metabolic attributes of the genus Cyanothece, comprising a group of unicellular nitrogen-fixing Cyanobacteria.</title>
        <authorList>
            <person name="Bandyopadhyay A."/>
            <person name="Elvitigala T."/>
            <person name="Welsh E."/>
            <person name="Stockel J."/>
            <person name="Liberton M."/>
            <person name="Min H."/>
            <person name="Sherman L.A."/>
            <person name="Pakrasi H.B."/>
        </authorList>
    </citation>
    <scope>NUCLEOTIDE SEQUENCE [LARGE SCALE GENOMIC DNA]</scope>
    <source>
        <strain evidence="4">PCC 8801</strain>
    </source>
</reference>
<evidence type="ECO:0000313" key="4">
    <source>
        <dbReference type="Proteomes" id="UP000008204"/>
    </source>
</evidence>
<dbReference type="STRING" id="41431.PCC8801_2398"/>
<organism evidence="3 4">
    <name type="scientific">Rippkaea orientalis (strain PCC 8801 / RF-1)</name>
    <name type="common">Cyanothece sp. (strain PCC 8801)</name>
    <dbReference type="NCBI Taxonomy" id="41431"/>
    <lineage>
        <taxon>Bacteria</taxon>
        <taxon>Bacillati</taxon>
        <taxon>Cyanobacteriota</taxon>
        <taxon>Cyanophyceae</taxon>
        <taxon>Oscillatoriophycideae</taxon>
        <taxon>Chroococcales</taxon>
        <taxon>Aphanothecaceae</taxon>
        <taxon>Rippkaea</taxon>
        <taxon>Rippkaea orientalis</taxon>
    </lineage>
</organism>
<dbReference type="AlphaFoldDB" id="B7K2L6"/>
<dbReference type="EMBL" id="CP001287">
    <property type="protein sequence ID" value="ACK66409.1"/>
    <property type="molecule type" value="Genomic_DNA"/>
</dbReference>
<evidence type="ECO:0000259" key="2">
    <source>
        <dbReference type="Pfam" id="PF13767"/>
    </source>
</evidence>
<dbReference type="OrthoDB" id="426011at2"/>
<feature type="coiled-coil region" evidence="1">
    <location>
        <begin position="97"/>
        <end position="124"/>
    </location>
</feature>
<feature type="domain" description="DUF4168" evidence="2">
    <location>
        <begin position="98"/>
        <end position="155"/>
    </location>
</feature>
<evidence type="ECO:0000256" key="1">
    <source>
        <dbReference type="SAM" id="Coils"/>
    </source>
</evidence>
<sequence>MLKSMVVVGVISVLGLSFSLPVRSQIQPNITPIVGASTTEISALEMRQYAQILQQFRGIEYKTQQKMAQAIKKGGLSYERFMEIGRNQNNFNYTAGVQASAEELEKFQKTLTEVEKIIAETEDKKKRMIVSQGLELQRFQQIEQIIAKDRDLQERLQQMVQ</sequence>
<gene>
    <name evidence="3" type="ordered locus">PCC8801_2398</name>
</gene>
<accession>B7K2L6</accession>
<keyword evidence="4" id="KW-1185">Reference proteome</keyword>
<dbReference type="eggNOG" id="ENOG50334MW">
    <property type="taxonomic scope" value="Bacteria"/>
</dbReference>
<feature type="domain" description="DUF4168" evidence="2">
    <location>
        <begin position="21"/>
        <end position="90"/>
    </location>
</feature>
<dbReference type="InterPro" id="IPR025433">
    <property type="entry name" value="DUF4168"/>
</dbReference>
<dbReference type="Pfam" id="PF13767">
    <property type="entry name" value="DUF4168"/>
    <property type="match status" value="2"/>
</dbReference>